<gene>
    <name evidence="2" type="ORF">OIDMADRAFT_87508</name>
</gene>
<dbReference type="EMBL" id="KN832877">
    <property type="protein sequence ID" value="KIN00461.1"/>
    <property type="molecule type" value="Genomic_DNA"/>
</dbReference>
<dbReference type="Pfam" id="PF02338">
    <property type="entry name" value="OTU"/>
    <property type="match status" value="1"/>
</dbReference>
<dbReference type="InterPro" id="IPR003323">
    <property type="entry name" value="OTU_dom"/>
</dbReference>
<evidence type="ECO:0000259" key="1">
    <source>
        <dbReference type="PROSITE" id="PS50802"/>
    </source>
</evidence>
<evidence type="ECO:0000313" key="3">
    <source>
        <dbReference type="Proteomes" id="UP000054321"/>
    </source>
</evidence>
<dbReference type="STRING" id="913774.A0A0C3GWJ5"/>
<protein>
    <recommendedName>
        <fullName evidence="1">OTU domain-containing protein</fullName>
    </recommendedName>
</protein>
<dbReference type="CDD" id="cd22756">
    <property type="entry name" value="OTU_OTUD3-like"/>
    <property type="match status" value="1"/>
</dbReference>
<accession>A0A0C3GWJ5</accession>
<dbReference type="Proteomes" id="UP000054321">
    <property type="component" value="Unassembled WGS sequence"/>
</dbReference>
<dbReference type="PANTHER" id="PTHR12419">
    <property type="entry name" value="OTU DOMAIN CONTAINING PROTEIN"/>
    <property type="match status" value="1"/>
</dbReference>
<keyword evidence="3" id="KW-1185">Reference proteome</keyword>
<dbReference type="InterPro" id="IPR050704">
    <property type="entry name" value="Peptidase_C85-like"/>
</dbReference>
<dbReference type="GO" id="GO:0016579">
    <property type="term" value="P:protein deubiquitination"/>
    <property type="evidence" value="ECO:0007669"/>
    <property type="project" value="TreeGrafter"/>
</dbReference>
<dbReference type="OrthoDB" id="409956at2759"/>
<name>A0A0C3GWJ5_OIDMZ</name>
<dbReference type="AlphaFoldDB" id="A0A0C3GWJ5"/>
<dbReference type="GO" id="GO:0004843">
    <property type="term" value="F:cysteine-type deubiquitinase activity"/>
    <property type="evidence" value="ECO:0007669"/>
    <property type="project" value="TreeGrafter"/>
</dbReference>
<dbReference type="SUPFAM" id="SSF54001">
    <property type="entry name" value="Cysteine proteinases"/>
    <property type="match status" value="1"/>
</dbReference>
<dbReference type="HOGENOM" id="CLU_1673463_0_0_1"/>
<proteinExistence type="predicted"/>
<sequence>GNCLFNALSDQIYGDQTKHAEIRKAVIQYMRDNPHEFKPFLTVGARQRRNPKRKNAGGFSSTFAFTKATEAETDAAYEAHLTQMAQGGTWGDNIEIQAFAHAYNTDVKIYHANYAYYVKAAPDDIARPVAHIAHHVCTWEHYSSIRNIDGPMTGLPHI</sequence>
<feature type="domain" description="OTU" evidence="1">
    <location>
        <begin position="1"/>
        <end position="148"/>
    </location>
</feature>
<dbReference type="InterPro" id="IPR038765">
    <property type="entry name" value="Papain-like_cys_pep_sf"/>
</dbReference>
<organism evidence="2 3">
    <name type="scientific">Oidiodendron maius (strain Zn)</name>
    <dbReference type="NCBI Taxonomy" id="913774"/>
    <lineage>
        <taxon>Eukaryota</taxon>
        <taxon>Fungi</taxon>
        <taxon>Dikarya</taxon>
        <taxon>Ascomycota</taxon>
        <taxon>Pezizomycotina</taxon>
        <taxon>Leotiomycetes</taxon>
        <taxon>Leotiomycetes incertae sedis</taxon>
        <taxon>Myxotrichaceae</taxon>
        <taxon>Oidiodendron</taxon>
    </lineage>
</organism>
<dbReference type="Gene3D" id="3.90.70.80">
    <property type="match status" value="1"/>
</dbReference>
<dbReference type="PROSITE" id="PS50802">
    <property type="entry name" value="OTU"/>
    <property type="match status" value="1"/>
</dbReference>
<evidence type="ECO:0000313" key="2">
    <source>
        <dbReference type="EMBL" id="KIN00461.1"/>
    </source>
</evidence>
<dbReference type="PANTHER" id="PTHR12419:SF7">
    <property type="entry name" value="OTU DOMAIN-CONTAINING PROTEIN 3"/>
    <property type="match status" value="1"/>
</dbReference>
<reference evidence="3" key="2">
    <citation type="submission" date="2015-01" db="EMBL/GenBank/DDBJ databases">
        <title>Evolutionary Origins and Diversification of the Mycorrhizal Mutualists.</title>
        <authorList>
            <consortium name="DOE Joint Genome Institute"/>
            <consortium name="Mycorrhizal Genomics Consortium"/>
            <person name="Kohler A."/>
            <person name="Kuo A."/>
            <person name="Nagy L.G."/>
            <person name="Floudas D."/>
            <person name="Copeland A."/>
            <person name="Barry K.W."/>
            <person name="Cichocki N."/>
            <person name="Veneault-Fourrey C."/>
            <person name="LaButti K."/>
            <person name="Lindquist E.A."/>
            <person name="Lipzen A."/>
            <person name="Lundell T."/>
            <person name="Morin E."/>
            <person name="Murat C."/>
            <person name="Riley R."/>
            <person name="Ohm R."/>
            <person name="Sun H."/>
            <person name="Tunlid A."/>
            <person name="Henrissat B."/>
            <person name="Grigoriev I.V."/>
            <person name="Hibbett D.S."/>
            <person name="Martin F."/>
        </authorList>
    </citation>
    <scope>NUCLEOTIDE SEQUENCE [LARGE SCALE GENOMIC DNA]</scope>
    <source>
        <strain evidence="3">Zn</strain>
    </source>
</reference>
<reference evidence="2 3" key="1">
    <citation type="submission" date="2014-04" db="EMBL/GenBank/DDBJ databases">
        <authorList>
            <consortium name="DOE Joint Genome Institute"/>
            <person name="Kuo A."/>
            <person name="Martino E."/>
            <person name="Perotto S."/>
            <person name="Kohler A."/>
            <person name="Nagy L.G."/>
            <person name="Floudas D."/>
            <person name="Copeland A."/>
            <person name="Barry K.W."/>
            <person name="Cichocki N."/>
            <person name="Veneault-Fourrey C."/>
            <person name="LaButti K."/>
            <person name="Lindquist E.A."/>
            <person name="Lipzen A."/>
            <person name="Lundell T."/>
            <person name="Morin E."/>
            <person name="Murat C."/>
            <person name="Sun H."/>
            <person name="Tunlid A."/>
            <person name="Henrissat B."/>
            <person name="Grigoriev I.V."/>
            <person name="Hibbett D.S."/>
            <person name="Martin F."/>
            <person name="Nordberg H.P."/>
            <person name="Cantor M.N."/>
            <person name="Hua S.X."/>
        </authorList>
    </citation>
    <scope>NUCLEOTIDE SEQUENCE [LARGE SCALE GENOMIC DNA]</scope>
    <source>
        <strain evidence="2 3">Zn</strain>
    </source>
</reference>
<dbReference type="InParanoid" id="A0A0C3GWJ5"/>
<feature type="non-terminal residue" evidence="2">
    <location>
        <position position="1"/>
    </location>
</feature>
<feature type="non-terminal residue" evidence="2">
    <location>
        <position position="158"/>
    </location>
</feature>